<organism evidence="3 4">
    <name type="scientific">Pedobacter cryoconitis</name>
    <dbReference type="NCBI Taxonomy" id="188932"/>
    <lineage>
        <taxon>Bacteria</taxon>
        <taxon>Pseudomonadati</taxon>
        <taxon>Bacteroidota</taxon>
        <taxon>Sphingobacteriia</taxon>
        <taxon>Sphingobacteriales</taxon>
        <taxon>Sphingobacteriaceae</taxon>
        <taxon>Pedobacter</taxon>
    </lineage>
</organism>
<dbReference type="KEGG" id="pcm:AY601_2903"/>
<keyword evidence="4" id="KW-1185">Reference proteome</keyword>
<dbReference type="Proteomes" id="UP000071561">
    <property type="component" value="Chromosome"/>
</dbReference>
<dbReference type="InterPro" id="IPR013610">
    <property type="entry name" value="ArdC_N"/>
</dbReference>
<reference evidence="3 4" key="1">
    <citation type="submission" date="2016-03" db="EMBL/GenBank/DDBJ databases">
        <title>Complete genome sequence of Pedobacter cryoconitis PAMC 27485.</title>
        <authorList>
            <person name="Lee J."/>
            <person name="Kim O.-S."/>
        </authorList>
    </citation>
    <scope>NUCLEOTIDE SEQUENCE [LARGE SCALE GENOMIC DNA]</scope>
    <source>
        <strain evidence="3 4">PAMC 27485</strain>
    </source>
</reference>
<proteinExistence type="predicted"/>
<dbReference type="OrthoDB" id="9792687at2"/>
<dbReference type="GO" id="GO:0003697">
    <property type="term" value="F:single-stranded DNA binding"/>
    <property type="evidence" value="ECO:0007669"/>
    <property type="project" value="InterPro"/>
</dbReference>
<dbReference type="InterPro" id="IPR041459">
    <property type="entry name" value="MPTase-PolyVal"/>
</dbReference>
<evidence type="ECO:0000259" key="1">
    <source>
        <dbReference type="Pfam" id="PF08401"/>
    </source>
</evidence>
<evidence type="ECO:0000259" key="2">
    <source>
        <dbReference type="Pfam" id="PF18818"/>
    </source>
</evidence>
<evidence type="ECO:0000313" key="4">
    <source>
        <dbReference type="Proteomes" id="UP000071561"/>
    </source>
</evidence>
<dbReference type="AlphaFoldDB" id="A0A127VFS4"/>
<gene>
    <name evidence="3" type="ORF">AY601_2903</name>
</gene>
<dbReference type="Pfam" id="PF18818">
    <property type="entry name" value="MPTase-PolyVal"/>
    <property type="match status" value="1"/>
</dbReference>
<dbReference type="PATRIC" id="fig|188932.3.peg.3030"/>
<name>A0A127VFS4_9SPHI</name>
<feature type="domain" description="Polyvalent protein metallopeptidase" evidence="2">
    <location>
        <begin position="161"/>
        <end position="286"/>
    </location>
</feature>
<evidence type="ECO:0000313" key="3">
    <source>
        <dbReference type="EMBL" id="AMP99778.1"/>
    </source>
</evidence>
<dbReference type="EMBL" id="CP014504">
    <property type="protein sequence ID" value="AMP99778.1"/>
    <property type="molecule type" value="Genomic_DNA"/>
</dbReference>
<feature type="domain" description="N-terminal" evidence="1">
    <location>
        <begin position="11"/>
        <end position="115"/>
    </location>
</feature>
<protein>
    <submittedName>
        <fullName evidence="3">Conjugal transfer protein TraC</fullName>
    </submittedName>
</protein>
<sequence length="408" mass="46065">MANDKIKAMHIQVAEKLIEQLKAGTAPWQKPWNSDNLPSFELPYNAVTGNRYKGINTFSLLLNGYEDPRWITFNQASANQWSVKKGEKASLIQFVKTTDLVAKRDESGKPMLNDDGKPIKISLKLDRPIITTAWVFNAAQVNGIPNLQKPDIQELGWNPLERAEKLIASSGADIIHRAGEDAFYSPFKDQITMPLKEQFDAPDKYYATALHELGHWTGHKDRLDRSIMNQFGSEAYAREELRAEIASLLIGQELRIGHDPRQHTAYVDSWIKVLQDTPFEIHAAAADAEKILNYLTGLEQKREVKTELQNIPESKASRNQTNSKYLSSGDEIAYNNTIYKVNGHLKQGRLRMEDLNTGHNFVLSKNDMLYGSLLQVKQQSQDKTRTIDGTDTSISKEADTAIANVARR</sequence>
<accession>A0A127VFS4</accession>
<dbReference type="Pfam" id="PF08401">
    <property type="entry name" value="ArdcN"/>
    <property type="match status" value="1"/>
</dbReference>